<dbReference type="Pfam" id="PF07593">
    <property type="entry name" value="UnbV_ASPIC"/>
    <property type="match status" value="1"/>
</dbReference>
<evidence type="ECO:0000256" key="2">
    <source>
        <dbReference type="ARBA" id="ARBA00022737"/>
    </source>
</evidence>
<dbReference type="PANTHER" id="PTHR16026">
    <property type="entry name" value="CARTILAGE ACIDIC PROTEIN 1"/>
    <property type="match status" value="1"/>
</dbReference>
<keyword evidence="1" id="KW-0732">Signal</keyword>
<dbReference type="RefSeq" id="WP_346755734.1">
    <property type="nucleotide sequence ID" value="NZ_JAUJEA010000029.1"/>
</dbReference>
<dbReference type="EMBL" id="JAUJEA010000029">
    <property type="protein sequence ID" value="MDN5205721.1"/>
    <property type="molecule type" value="Genomic_DNA"/>
</dbReference>
<accession>A0ABT8KYA0</accession>
<dbReference type="InterPro" id="IPR028994">
    <property type="entry name" value="Integrin_alpha_N"/>
</dbReference>
<comment type="caution">
    <text evidence="5">The sequence shown here is derived from an EMBL/GenBank/DDBJ whole genome shotgun (WGS) entry which is preliminary data.</text>
</comment>
<dbReference type="InterPro" id="IPR011519">
    <property type="entry name" value="UnbV_ASPIC"/>
</dbReference>
<dbReference type="InterPro" id="IPR027039">
    <property type="entry name" value="Crtac1"/>
</dbReference>
<gene>
    <name evidence="5" type="ORF">QQ008_30355</name>
</gene>
<protein>
    <submittedName>
        <fullName evidence="5">FG-GAP-like repeat-containing protein</fullName>
    </submittedName>
</protein>
<sequence length="964" mass="107640">MFNRVNNLLLVFMLFFCQCGLKDNSSGELTIQPDLTFTKISPRISNVWFENSIYESEGFNYFLFPYIYGGGGVAIGDLNNDGLPDIYFSGNTVENRLYLNKGGLRFSDITREAGVGAVKQNRWLTGVSMADVNNDGLLDIYVCASGPFEDKKNLLFINKGNLTFEEQAEKYGLADEGFSQQGIFFDYDRDGDLDMYLCTYPPSYFQNPNQFYVQKQLNPLDGETDKLFRNENNAYFKDVTNEAGIRNFGLTLNASVFDANNDGWMDIYVSNDFNSADFFYMNNGDGTFTDKVQKTMAHTSNFGMGTDAADINNDGFMDLIQLDMSSEDNYSQKVNMSSMAPDIFYEAVDLGLHYQYMRNTVQLNNGNGTFSDIAELAGISNTGWSWAPLISDLNNDGWKDVLITNGIRRNVNNNDFNRTQMYLDQKGQLNQATKYMLLSRMPEEPIDNYVFVNNGNNTFASKIGNWGLSFKGFSHGASYADLDTDGDLDMVINNLDDLSGVYQNHTVDSLAKSNFISIQLRGKEDNYYGIGSKVEIITGTHSQFSEMVLSRGYLSSVEPVLHFGVGAYQNVDTIKVVWPNGCVQYVLDEDVNESVTIKQENNCLKPTKKSAPLIFSEPVNIVNHTHEENVFDDFAREGLLPHRMSQFGPALATGDVNGDGLDDFYVGGALGFSGALYVQDPTGKFESVDHDFWQGEKKYEDVSALMFDADSDGDKDLYVVSGGNEMNEGHALYQDRLYVNDGHGKFSRSEGSLPEVRVSGSRVREADYDQDGDLDLFVGGRQIPGKYPYPASSYLLRNDSRPGKPIFKNVNEEAAPVLESIGMVTDAVWVDVDQDDRVDLIVVGEWMSVTVLKNTPKGFEDRTESFGLAGETGWWYSVAAADFDKDGDIDLVGGNLGLNYKYKASGSHPFEVYASDFDENGIQDIVLGYYNEGSLYPLRGRECSSTQMPFIKKKFPTYNAFGKA</sequence>
<dbReference type="SUPFAM" id="SSF69318">
    <property type="entry name" value="Integrin alpha N-terminal domain"/>
    <property type="match status" value="2"/>
</dbReference>
<dbReference type="InterPro" id="IPR013519">
    <property type="entry name" value="Int_alpha_beta-p"/>
</dbReference>
<dbReference type="InterPro" id="IPR013517">
    <property type="entry name" value="FG-GAP"/>
</dbReference>
<evidence type="ECO:0000313" key="6">
    <source>
        <dbReference type="Proteomes" id="UP001172082"/>
    </source>
</evidence>
<evidence type="ECO:0000256" key="3">
    <source>
        <dbReference type="ARBA" id="ARBA00023180"/>
    </source>
</evidence>
<evidence type="ECO:0000313" key="5">
    <source>
        <dbReference type="EMBL" id="MDN5205721.1"/>
    </source>
</evidence>
<reference evidence="5" key="1">
    <citation type="submission" date="2023-06" db="EMBL/GenBank/DDBJ databases">
        <title>Genomic of Parafulvivirga corallium.</title>
        <authorList>
            <person name="Wang G."/>
        </authorList>
    </citation>
    <scope>NUCLEOTIDE SEQUENCE</scope>
    <source>
        <strain evidence="5">BMA10</strain>
    </source>
</reference>
<dbReference type="SMART" id="SM00191">
    <property type="entry name" value="Int_alpha"/>
    <property type="match status" value="4"/>
</dbReference>
<dbReference type="Proteomes" id="UP001172082">
    <property type="component" value="Unassembled WGS sequence"/>
</dbReference>
<proteinExistence type="predicted"/>
<dbReference type="PROSITE" id="PS51470">
    <property type="entry name" value="FG_GAP"/>
    <property type="match status" value="1"/>
</dbReference>
<evidence type="ECO:0000256" key="1">
    <source>
        <dbReference type="ARBA" id="ARBA00022729"/>
    </source>
</evidence>
<dbReference type="Pfam" id="PF13517">
    <property type="entry name" value="FG-GAP_3"/>
    <property type="match status" value="5"/>
</dbReference>
<keyword evidence="6" id="KW-1185">Reference proteome</keyword>
<dbReference type="PANTHER" id="PTHR16026:SF0">
    <property type="entry name" value="CARTILAGE ACIDIC PROTEIN 1"/>
    <property type="match status" value="1"/>
</dbReference>
<feature type="domain" description="ASPIC/UnbV" evidence="4">
    <location>
        <begin position="529"/>
        <end position="594"/>
    </location>
</feature>
<organism evidence="5 6">
    <name type="scientific">Splendidivirga corallicola</name>
    <dbReference type="NCBI Taxonomy" id="3051826"/>
    <lineage>
        <taxon>Bacteria</taxon>
        <taxon>Pseudomonadati</taxon>
        <taxon>Bacteroidota</taxon>
        <taxon>Cytophagia</taxon>
        <taxon>Cytophagales</taxon>
        <taxon>Splendidivirgaceae</taxon>
        <taxon>Splendidivirga</taxon>
    </lineage>
</organism>
<name>A0ABT8KYA0_9BACT</name>
<keyword evidence="2" id="KW-0677">Repeat</keyword>
<dbReference type="Gene3D" id="2.130.10.130">
    <property type="entry name" value="Integrin alpha, N-terminal"/>
    <property type="match status" value="5"/>
</dbReference>
<keyword evidence="3" id="KW-0325">Glycoprotein</keyword>
<feature type="non-terminal residue" evidence="5">
    <location>
        <position position="964"/>
    </location>
</feature>
<evidence type="ECO:0000259" key="4">
    <source>
        <dbReference type="Pfam" id="PF07593"/>
    </source>
</evidence>